<feature type="compositionally biased region" description="Basic residues" evidence="3">
    <location>
        <begin position="23"/>
        <end position="38"/>
    </location>
</feature>
<feature type="domain" description="SH3" evidence="4">
    <location>
        <begin position="170"/>
        <end position="237"/>
    </location>
</feature>
<dbReference type="OrthoDB" id="19092at2759"/>
<evidence type="ECO:0000313" key="5">
    <source>
        <dbReference type="EMBL" id="CAG8451016.1"/>
    </source>
</evidence>
<dbReference type="SMART" id="SM00326">
    <property type="entry name" value="SH3"/>
    <property type="match status" value="1"/>
</dbReference>
<dbReference type="InterPro" id="IPR001452">
    <property type="entry name" value="SH3_domain"/>
</dbReference>
<organism evidence="5 6">
    <name type="scientific">Ambispora leptoticha</name>
    <dbReference type="NCBI Taxonomy" id="144679"/>
    <lineage>
        <taxon>Eukaryota</taxon>
        <taxon>Fungi</taxon>
        <taxon>Fungi incertae sedis</taxon>
        <taxon>Mucoromycota</taxon>
        <taxon>Glomeromycotina</taxon>
        <taxon>Glomeromycetes</taxon>
        <taxon>Archaeosporales</taxon>
        <taxon>Ambisporaceae</taxon>
        <taxon>Ambispora</taxon>
    </lineage>
</organism>
<dbReference type="PANTHER" id="PTHR14167">
    <property type="entry name" value="SH3 DOMAIN-CONTAINING"/>
    <property type="match status" value="1"/>
</dbReference>
<dbReference type="PRINTS" id="PR00452">
    <property type="entry name" value="SH3DOMAIN"/>
</dbReference>
<evidence type="ECO:0000256" key="1">
    <source>
        <dbReference type="ARBA" id="ARBA00022443"/>
    </source>
</evidence>
<feature type="region of interest" description="Disordered" evidence="3">
    <location>
        <begin position="1"/>
        <end position="95"/>
    </location>
</feature>
<dbReference type="Proteomes" id="UP000789508">
    <property type="component" value="Unassembled WGS sequence"/>
</dbReference>
<dbReference type="AlphaFoldDB" id="A0A9N8VHK4"/>
<dbReference type="InterPro" id="IPR036028">
    <property type="entry name" value="SH3-like_dom_sf"/>
</dbReference>
<dbReference type="CDD" id="cd00174">
    <property type="entry name" value="SH3"/>
    <property type="match status" value="1"/>
</dbReference>
<reference evidence="5" key="1">
    <citation type="submission" date="2021-06" db="EMBL/GenBank/DDBJ databases">
        <authorList>
            <person name="Kallberg Y."/>
            <person name="Tangrot J."/>
            <person name="Rosling A."/>
        </authorList>
    </citation>
    <scope>NUCLEOTIDE SEQUENCE</scope>
    <source>
        <strain evidence="5">FL130A</strain>
    </source>
</reference>
<feature type="compositionally biased region" description="Low complexity" evidence="3">
    <location>
        <begin position="39"/>
        <end position="58"/>
    </location>
</feature>
<feature type="compositionally biased region" description="Low complexity" evidence="3">
    <location>
        <begin position="80"/>
        <end position="95"/>
    </location>
</feature>
<protein>
    <submittedName>
        <fullName evidence="5">6856_t:CDS:1</fullName>
    </submittedName>
</protein>
<sequence length="244" mass="27566">MTTTPNPPVNSSNNTETREEKTKRHSRTHSSRSSRRNSRNSPSTATTTPPASPASFSSTKKKDNSSSNIEAEDQNKHTNNKNSSNNTITNGNETISAGVNKKNFNDLDNSELEKNLAKTLAEFYRGGGEDYILNGEDEDIWEEPEKKRRLPIKADHYEYEEDLDEYNDGFTNRRACALYDFRAADESELSFNEGDILVIKYQQSKDWFFAELLVDEDDNSKASSGLVPENYLKLLGDETENIEG</sequence>
<name>A0A9N8VHK4_9GLOM</name>
<gene>
    <name evidence="5" type="ORF">ALEPTO_LOCUS1005</name>
</gene>
<keyword evidence="6" id="KW-1185">Reference proteome</keyword>
<dbReference type="EMBL" id="CAJVPS010000095">
    <property type="protein sequence ID" value="CAG8451016.1"/>
    <property type="molecule type" value="Genomic_DNA"/>
</dbReference>
<evidence type="ECO:0000259" key="4">
    <source>
        <dbReference type="PROSITE" id="PS50002"/>
    </source>
</evidence>
<dbReference type="SUPFAM" id="SSF50044">
    <property type="entry name" value="SH3-domain"/>
    <property type="match status" value="1"/>
</dbReference>
<accession>A0A9N8VHK4</accession>
<evidence type="ECO:0000256" key="3">
    <source>
        <dbReference type="SAM" id="MobiDB-lite"/>
    </source>
</evidence>
<evidence type="ECO:0000256" key="2">
    <source>
        <dbReference type="PROSITE-ProRule" id="PRU00192"/>
    </source>
</evidence>
<dbReference type="InterPro" id="IPR050384">
    <property type="entry name" value="Endophilin_SH3RF"/>
</dbReference>
<keyword evidence="1 2" id="KW-0728">SH3 domain</keyword>
<dbReference type="PANTHER" id="PTHR14167:SF116">
    <property type="entry name" value="CAP, ISOFORM AC"/>
    <property type="match status" value="1"/>
</dbReference>
<dbReference type="PROSITE" id="PS50002">
    <property type="entry name" value="SH3"/>
    <property type="match status" value="1"/>
</dbReference>
<dbReference type="GO" id="GO:0005737">
    <property type="term" value="C:cytoplasm"/>
    <property type="evidence" value="ECO:0007669"/>
    <property type="project" value="TreeGrafter"/>
</dbReference>
<dbReference type="Pfam" id="PF14604">
    <property type="entry name" value="SH3_9"/>
    <property type="match status" value="1"/>
</dbReference>
<proteinExistence type="predicted"/>
<dbReference type="Gene3D" id="2.30.30.40">
    <property type="entry name" value="SH3 Domains"/>
    <property type="match status" value="1"/>
</dbReference>
<comment type="caution">
    <text evidence="5">The sequence shown here is derived from an EMBL/GenBank/DDBJ whole genome shotgun (WGS) entry which is preliminary data.</text>
</comment>
<evidence type="ECO:0000313" key="6">
    <source>
        <dbReference type="Proteomes" id="UP000789508"/>
    </source>
</evidence>